<dbReference type="PANTHER" id="PTHR14202">
    <property type="entry name" value="60 KDA RIBONUCLEOPROTEIN SSA/RO"/>
    <property type="match status" value="1"/>
</dbReference>
<keyword evidence="6" id="KW-0687">Ribonucleoprotein</keyword>
<dbReference type="InterPro" id="IPR008858">
    <property type="entry name" value="TROVE_dom"/>
</dbReference>
<gene>
    <name evidence="9" type="ORF">Psi01_60270</name>
</gene>
<dbReference type="InterPro" id="IPR036465">
    <property type="entry name" value="vWFA_dom_sf"/>
</dbReference>
<dbReference type="SUPFAM" id="SSF53300">
    <property type="entry name" value="vWA-like"/>
    <property type="match status" value="1"/>
</dbReference>
<protein>
    <submittedName>
        <fullName evidence="9">RNA-binding protein</fullName>
    </submittedName>
</protein>
<dbReference type="SUPFAM" id="SSF140864">
    <property type="entry name" value="TROVE domain-like"/>
    <property type="match status" value="1"/>
</dbReference>
<keyword evidence="5" id="KW-0694">RNA-binding</keyword>
<organism evidence="9 10">
    <name type="scientific">Planobispora siamensis</name>
    <dbReference type="NCBI Taxonomy" id="936338"/>
    <lineage>
        <taxon>Bacteria</taxon>
        <taxon>Bacillati</taxon>
        <taxon>Actinomycetota</taxon>
        <taxon>Actinomycetes</taxon>
        <taxon>Streptosporangiales</taxon>
        <taxon>Streptosporangiaceae</taxon>
        <taxon>Planobispora</taxon>
    </lineage>
</organism>
<feature type="region of interest" description="Disordered" evidence="7">
    <location>
        <begin position="1"/>
        <end position="24"/>
    </location>
</feature>
<dbReference type="Proteomes" id="UP000619788">
    <property type="component" value="Unassembled WGS sequence"/>
</dbReference>
<dbReference type="InterPro" id="IPR037214">
    <property type="entry name" value="TROVE_dom_sf"/>
</dbReference>
<evidence type="ECO:0000256" key="4">
    <source>
        <dbReference type="ARBA" id="ARBA00022723"/>
    </source>
</evidence>
<comment type="caution">
    <text evidence="9">The sequence shown here is derived from an EMBL/GenBank/DDBJ whole genome shotgun (WGS) entry which is preliminary data.</text>
</comment>
<dbReference type="Pfam" id="PF05731">
    <property type="entry name" value="TROVE"/>
    <property type="match status" value="1"/>
</dbReference>
<keyword evidence="10" id="KW-1185">Reference proteome</keyword>
<keyword evidence="3" id="KW-0963">Cytoplasm</keyword>
<keyword evidence="4" id="KW-0479">Metal-binding</keyword>
<evidence type="ECO:0000256" key="7">
    <source>
        <dbReference type="SAM" id="MobiDB-lite"/>
    </source>
</evidence>
<evidence type="ECO:0000313" key="10">
    <source>
        <dbReference type="Proteomes" id="UP000619788"/>
    </source>
</evidence>
<evidence type="ECO:0000256" key="5">
    <source>
        <dbReference type="ARBA" id="ARBA00022884"/>
    </source>
</evidence>
<dbReference type="PROSITE" id="PS50988">
    <property type="entry name" value="TROVE"/>
    <property type="match status" value="1"/>
</dbReference>
<dbReference type="GO" id="GO:0003723">
    <property type="term" value="F:RNA binding"/>
    <property type="evidence" value="ECO:0007669"/>
    <property type="project" value="UniProtKB-KW"/>
</dbReference>
<dbReference type="AlphaFoldDB" id="A0A8J3SM58"/>
<sequence length="559" mass="60804">MSKLNPSDRRSGPRPTPAGPLRVTAATPTTTTHEGAPAYAHDPKTALFLLATTSFWGEDSFYESADVRAERFRSLVRDQAVGDPAWLTAFIGYLRGTANIRSGAIVAAAEMAKTRQENGLPGHVRQAVSAALQRADEPGAIIHYYLTRYATPRHERRLRGLTLPIALRRGVVDAVVRLYTEKSALKWDRPDAAVRFGDVVDLVEPAHATHGNAHLRGTPTGDLFRWLIERRHNRDNPIPATLPILRARQRLMQVPVADRRSLLRAYGVNATKTLAEAGMTHEALAGWLEGPLGATEWAMILPTMGYMALLKNLANLDRADVPDDIAAKVAARLADPVQVARSRQLPFRFLSAYSAVSSDRWATALGAAFEASVGNIPHLTGRTLVLVDVSGSMRSRLSEHSTMTRMMVGALFGVVLAARGAKVDLHGFADATFHHDVPTGASVLKSTQRFLERNNGGIYGHGTQIAAAIRATYRGHDRVIVITDEQTSMRDHYYHGNVTDAVPRTVPLWCFNTSGETGAVVDAGTTNRYSMGGLSDTTFSLIPVLESGQAGRWPFDSAA</sequence>
<evidence type="ECO:0000256" key="1">
    <source>
        <dbReference type="ARBA" id="ARBA00004496"/>
    </source>
</evidence>
<evidence type="ECO:0000259" key="8">
    <source>
        <dbReference type="PROSITE" id="PS50988"/>
    </source>
</evidence>
<accession>A0A8J3SM58</accession>
<evidence type="ECO:0000256" key="6">
    <source>
        <dbReference type="ARBA" id="ARBA00023274"/>
    </source>
</evidence>
<name>A0A8J3SM58_9ACTN</name>
<reference evidence="9 10" key="1">
    <citation type="submission" date="2021-01" db="EMBL/GenBank/DDBJ databases">
        <title>Whole genome shotgun sequence of Planobispora siamensis NBRC 107568.</title>
        <authorList>
            <person name="Komaki H."/>
            <person name="Tamura T."/>
        </authorList>
    </citation>
    <scope>NUCLEOTIDE SEQUENCE [LARGE SCALE GENOMIC DNA]</scope>
    <source>
        <strain evidence="9 10">NBRC 107568</strain>
    </source>
</reference>
<dbReference type="Gene3D" id="3.40.50.410">
    <property type="entry name" value="von Willebrand factor, type A domain"/>
    <property type="match status" value="1"/>
</dbReference>
<dbReference type="GO" id="GO:1990904">
    <property type="term" value="C:ribonucleoprotein complex"/>
    <property type="evidence" value="ECO:0007669"/>
    <property type="project" value="UniProtKB-KW"/>
</dbReference>
<comment type="similarity">
    <text evidence="2">Belongs to the Ro 60 kDa family.</text>
</comment>
<feature type="compositionally biased region" description="Basic and acidic residues" evidence="7">
    <location>
        <begin position="1"/>
        <end position="11"/>
    </location>
</feature>
<dbReference type="RefSeq" id="WP_204067493.1">
    <property type="nucleotide sequence ID" value="NZ_BOOJ01000052.1"/>
</dbReference>
<comment type="subcellular location">
    <subcellularLocation>
        <location evidence="1">Cytoplasm</location>
    </subcellularLocation>
</comment>
<dbReference type="EMBL" id="BOOJ01000052">
    <property type="protein sequence ID" value="GIH95397.1"/>
    <property type="molecule type" value="Genomic_DNA"/>
</dbReference>
<dbReference type="PANTHER" id="PTHR14202:SF0">
    <property type="entry name" value="RNA-BINDING PROTEIN RO60"/>
    <property type="match status" value="1"/>
</dbReference>
<dbReference type="GO" id="GO:0005737">
    <property type="term" value="C:cytoplasm"/>
    <property type="evidence" value="ECO:0007669"/>
    <property type="project" value="UniProtKB-SubCell"/>
</dbReference>
<evidence type="ECO:0000256" key="3">
    <source>
        <dbReference type="ARBA" id="ARBA00022490"/>
    </source>
</evidence>
<dbReference type="InterPro" id="IPR040322">
    <property type="entry name" value="TROVE2"/>
</dbReference>
<feature type="domain" description="TROVE" evidence="8">
    <location>
        <begin position="30"/>
        <end position="381"/>
    </location>
</feature>
<dbReference type="GO" id="GO:0046872">
    <property type="term" value="F:metal ion binding"/>
    <property type="evidence" value="ECO:0007669"/>
    <property type="project" value="UniProtKB-KW"/>
</dbReference>
<proteinExistence type="inferred from homology"/>
<evidence type="ECO:0000313" key="9">
    <source>
        <dbReference type="EMBL" id="GIH95397.1"/>
    </source>
</evidence>
<evidence type="ECO:0000256" key="2">
    <source>
        <dbReference type="ARBA" id="ARBA00007814"/>
    </source>
</evidence>